<sequence length="60" mass="6714">MTTPLRIEARRSQILWLAPVLAGTHIALTAADLGVWRMSCPMAVLYAAVTLARHDERELR</sequence>
<reference evidence="2 3" key="1">
    <citation type="submission" date="2018-09" db="EMBL/GenBank/DDBJ databases">
        <authorList>
            <person name="Li J."/>
        </authorList>
    </citation>
    <scope>NUCLEOTIDE SEQUENCE [LARGE SCALE GENOMIC DNA]</scope>
    <source>
        <strain evidence="2 3">2129</strain>
    </source>
</reference>
<organism evidence="2 3">
    <name type="scientific">Actinomyces lilanjuaniae</name>
    <dbReference type="NCBI Taxonomy" id="2321394"/>
    <lineage>
        <taxon>Bacteria</taxon>
        <taxon>Bacillati</taxon>
        <taxon>Actinomycetota</taxon>
        <taxon>Actinomycetes</taxon>
        <taxon>Actinomycetales</taxon>
        <taxon>Actinomycetaceae</taxon>
        <taxon>Actinomyces</taxon>
    </lineage>
</organism>
<keyword evidence="3" id="KW-1185">Reference proteome</keyword>
<name>A0ABN5PMC9_9ACTO</name>
<keyword evidence="1" id="KW-1133">Transmembrane helix</keyword>
<evidence type="ECO:0000256" key="1">
    <source>
        <dbReference type="SAM" id="Phobius"/>
    </source>
</evidence>
<dbReference type="RefSeq" id="WP_120203940.1">
    <property type="nucleotide sequence ID" value="NZ_CP032514.1"/>
</dbReference>
<evidence type="ECO:0000313" key="3">
    <source>
        <dbReference type="Proteomes" id="UP000273001"/>
    </source>
</evidence>
<feature type="transmembrane region" description="Helical" evidence="1">
    <location>
        <begin position="12"/>
        <end position="28"/>
    </location>
</feature>
<keyword evidence="1" id="KW-0812">Transmembrane</keyword>
<dbReference type="EMBL" id="CP032514">
    <property type="protein sequence ID" value="AYD89427.1"/>
    <property type="molecule type" value="Genomic_DNA"/>
</dbReference>
<dbReference type="Proteomes" id="UP000273001">
    <property type="component" value="Chromosome"/>
</dbReference>
<accession>A0ABN5PMC9</accession>
<evidence type="ECO:0000313" key="2">
    <source>
        <dbReference type="EMBL" id="AYD89427.1"/>
    </source>
</evidence>
<gene>
    <name evidence="2" type="ORF">D5R93_03975</name>
</gene>
<protein>
    <submittedName>
        <fullName evidence="2">Uncharacterized protein</fullName>
    </submittedName>
</protein>
<proteinExistence type="predicted"/>
<keyword evidence="1" id="KW-0472">Membrane</keyword>